<evidence type="ECO:0000313" key="1">
    <source>
        <dbReference type="EMBL" id="GGA22950.1"/>
    </source>
</evidence>
<evidence type="ECO:0008006" key="3">
    <source>
        <dbReference type="Google" id="ProtNLM"/>
    </source>
</evidence>
<dbReference type="AlphaFoldDB" id="A0A916QZM8"/>
<protein>
    <recommendedName>
        <fullName evidence="3">Gene transfer agent family protein</fullName>
    </recommendedName>
</protein>
<organism evidence="1 2">
    <name type="scientific">Neptunicoccus cionae</name>
    <dbReference type="NCBI Taxonomy" id="2035344"/>
    <lineage>
        <taxon>Bacteria</taxon>
        <taxon>Pseudomonadati</taxon>
        <taxon>Pseudomonadota</taxon>
        <taxon>Alphaproteobacteria</taxon>
        <taxon>Rhodobacterales</taxon>
        <taxon>Paracoccaceae</taxon>
        <taxon>Neptunicoccus</taxon>
    </lineage>
</organism>
<comment type="caution">
    <text evidence="1">The sequence shown here is derived from an EMBL/GenBank/DDBJ whole genome shotgun (WGS) entry which is preliminary data.</text>
</comment>
<reference evidence="1" key="1">
    <citation type="journal article" date="2014" name="Int. J. Syst. Evol. Microbiol.">
        <title>Complete genome sequence of Corynebacterium casei LMG S-19264T (=DSM 44701T), isolated from a smear-ripened cheese.</title>
        <authorList>
            <consortium name="US DOE Joint Genome Institute (JGI-PGF)"/>
            <person name="Walter F."/>
            <person name="Albersmeier A."/>
            <person name="Kalinowski J."/>
            <person name="Ruckert C."/>
        </authorList>
    </citation>
    <scope>NUCLEOTIDE SEQUENCE</scope>
    <source>
        <strain evidence="1">CGMCC 1.15880</strain>
    </source>
</reference>
<name>A0A916QZM8_9RHOB</name>
<accession>A0A916QZM8</accession>
<dbReference type="Pfam" id="PF11836">
    <property type="entry name" value="Phage_TAC_11"/>
    <property type="match status" value="1"/>
</dbReference>
<gene>
    <name evidence="1" type="ORF">GCM10011498_24660</name>
</gene>
<dbReference type="InterPro" id="IPR021791">
    <property type="entry name" value="Phage_TAC_11"/>
</dbReference>
<reference evidence="1" key="2">
    <citation type="submission" date="2020-09" db="EMBL/GenBank/DDBJ databases">
        <authorList>
            <person name="Sun Q."/>
            <person name="Zhou Y."/>
        </authorList>
    </citation>
    <scope>NUCLEOTIDE SEQUENCE</scope>
    <source>
        <strain evidence="1">CGMCC 1.15880</strain>
    </source>
</reference>
<dbReference type="Proteomes" id="UP000628017">
    <property type="component" value="Unassembled WGS sequence"/>
</dbReference>
<dbReference type="RefSeq" id="WP_188675695.1">
    <property type="nucleotide sequence ID" value="NZ_BMKA01000003.1"/>
</dbReference>
<keyword evidence="2" id="KW-1185">Reference proteome</keyword>
<sequence>MGNPYRGEVVLTVDGVERVMRLSLGALAKLEARLGAEGVLPLIERFERGAFKADDLIALLWAGLTGAGWEGSETDLRQAEISGGAMGAARAAGLLLRLTFTLPEPADD</sequence>
<evidence type="ECO:0000313" key="2">
    <source>
        <dbReference type="Proteomes" id="UP000628017"/>
    </source>
</evidence>
<proteinExistence type="predicted"/>
<dbReference type="EMBL" id="BMKA01000003">
    <property type="protein sequence ID" value="GGA22950.1"/>
    <property type="molecule type" value="Genomic_DNA"/>
</dbReference>